<reference evidence="1 2" key="1">
    <citation type="submission" date="2020-03" db="EMBL/GenBank/DDBJ databases">
        <title>Genomic Encyclopedia of Type Strains, Phase IV (KMG-IV): sequencing the most valuable type-strain genomes for metagenomic binning, comparative biology and taxonomic classification.</title>
        <authorList>
            <person name="Goeker M."/>
        </authorList>
    </citation>
    <scope>NUCLEOTIDE SEQUENCE [LARGE SCALE GENOMIC DNA]</scope>
    <source>
        <strain evidence="1 2">DSM 101599</strain>
    </source>
</reference>
<name>A0ABX0U5W5_9FLAO</name>
<gene>
    <name evidence="1" type="ORF">FHR24_000626</name>
</gene>
<dbReference type="EMBL" id="JAASQL010000001">
    <property type="protein sequence ID" value="NIJ44187.1"/>
    <property type="molecule type" value="Genomic_DNA"/>
</dbReference>
<dbReference type="InterPro" id="IPR047727">
    <property type="entry name" value="Sce7725-like"/>
</dbReference>
<protein>
    <recommendedName>
        <fullName evidence="3">Sce7725 family protein</fullName>
    </recommendedName>
</protein>
<dbReference type="NCBIfam" id="NF033831">
    <property type="entry name" value="sce7725_fam"/>
    <property type="match status" value="1"/>
</dbReference>
<comment type="caution">
    <text evidence="1">The sequence shown here is derived from an EMBL/GenBank/DDBJ whole genome shotgun (WGS) entry which is preliminary data.</text>
</comment>
<organism evidence="1 2">
    <name type="scientific">Wenyingzhuangia heitensis</name>
    <dbReference type="NCBI Taxonomy" id="1487859"/>
    <lineage>
        <taxon>Bacteria</taxon>
        <taxon>Pseudomonadati</taxon>
        <taxon>Bacteroidota</taxon>
        <taxon>Flavobacteriia</taxon>
        <taxon>Flavobacteriales</taxon>
        <taxon>Flavobacteriaceae</taxon>
        <taxon>Wenyingzhuangia</taxon>
    </lineage>
</organism>
<accession>A0ABX0U5W5</accession>
<dbReference type="RefSeq" id="WP_167183735.1">
    <property type="nucleotide sequence ID" value="NZ_JAASQL010000001.1"/>
</dbReference>
<evidence type="ECO:0008006" key="3">
    <source>
        <dbReference type="Google" id="ProtNLM"/>
    </source>
</evidence>
<sequence length="315" mass="36641">MYFPYLRGKQFELIALRELAPLMSINSNKISPIIEPVKDSSTLKSTLKKLIKSQVNFNYIINPRVGSLQNSPDTPERILNILKEQLDGYSNFQLAVIVDKHTEHNLLVMLDFLNNLNLDYKGITFIHTSQIQESSLEYLNKQVNIKYNVIYFEKTSRRYYREFNNVTRVSLDDYFEKLDRNSDYLNTIDDDFSEEFKYYKTDGFIGFSDFLTIGDVYSESGFLPRAVVIHLTYRENDKIKIRHFTSESNQDSSDIGGKFAEALEKLVTWCEQTNITETQGIKIFKDLYKDGHFPGLGSIKKISTINHIELIIKNI</sequence>
<dbReference type="Proteomes" id="UP000745859">
    <property type="component" value="Unassembled WGS sequence"/>
</dbReference>
<keyword evidence="2" id="KW-1185">Reference proteome</keyword>
<proteinExistence type="predicted"/>
<evidence type="ECO:0000313" key="1">
    <source>
        <dbReference type="EMBL" id="NIJ44187.1"/>
    </source>
</evidence>
<evidence type="ECO:0000313" key="2">
    <source>
        <dbReference type="Proteomes" id="UP000745859"/>
    </source>
</evidence>